<feature type="region of interest" description="Disordered" evidence="1">
    <location>
        <begin position="1283"/>
        <end position="1343"/>
    </location>
</feature>
<feature type="compositionally biased region" description="Polar residues" evidence="1">
    <location>
        <begin position="1516"/>
        <end position="1525"/>
    </location>
</feature>
<dbReference type="PANTHER" id="PTHR12436:SF3">
    <property type="entry name" value="GERMINAL-CENTER ASSOCIATED NUCLEAR PROTEIN"/>
    <property type="match status" value="1"/>
</dbReference>
<dbReference type="Pfam" id="PF03399">
    <property type="entry name" value="SAC3_GANP"/>
    <property type="match status" value="1"/>
</dbReference>
<accession>A0A139ISP2</accession>
<feature type="compositionally biased region" description="Polar residues" evidence="1">
    <location>
        <begin position="620"/>
        <end position="629"/>
    </location>
</feature>
<feature type="region of interest" description="Disordered" evidence="1">
    <location>
        <begin position="1"/>
        <end position="77"/>
    </location>
</feature>
<feature type="region of interest" description="Disordered" evidence="1">
    <location>
        <begin position="1422"/>
        <end position="1563"/>
    </location>
</feature>
<feature type="compositionally biased region" description="Polar residues" evidence="1">
    <location>
        <begin position="1394"/>
        <end position="1407"/>
    </location>
</feature>
<feature type="compositionally biased region" description="Polar residues" evidence="1">
    <location>
        <begin position="1459"/>
        <end position="1469"/>
    </location>
</feature>
<dbReference type="GO" id="GO:0070390">
    <property type="term" value="C:transcription export complex 2"/>
    <property type="evidence" value="ECO:0007669"/>
    <property type="project" value="TreeGrafter"/>
</dbReference>
<feature type="compositionally biased region" description="Polar residues" evidence="1">
    <location>
        <begin position="1425"/>
        <end position="1451"/>
    </location>
</feature>
<dbReference type="Gene3D" id="1.25.40.990">
    <property type="match status" value="1"/>
</dbReference>
<evidence type="ECO:0000256" key="1">
    <source>
        <dbReference type="SAM" id="MobiDB-lite"/>
    </source>
</evidence>
<feature type="compositionally biased region" description="Polar residues" evidence="1">
    <location>
        <begin position="1169"/>
        <end position="1182"/>
    </location>
</feature>
<feature type="region of interest" description="Disordered" evidence="1">
    <location>
        <begin position="1357"/>
        <end position="1407"/>
    </location>
</feature>
<feature type="region of interest" description="Disordered" evidence="1">
    <location>
        <begin position="962"/>
        <end position="1084"/>
    </location>
</feature>
<dbReference type="GO" id="GO:0006406">
    <property type="term" value="P:mRNA export from nucleus"/>
    <property type="evidence" value="ECO:0007669"/>
    <property type="project" value="TreeGrafter"/>
</dbReference>
<keyword evidence="4" id="KW-1185">Reference proteome</keyword>
<feature type="compositionally biased region" description="Acidic residues" evidence="1">
    <location>
        <begin position="520"/>
        <end position="548"/>
    </location>
</feature>
<feature type="compositionally biased region" description="Acidic residues" evidence="1">
    <location>
        <begin position="1605"/>
        <end position="1630"/>
    </location>
</feature>
<feature type="compositionally biased region" description="Acidic residues" evidence="1">
    <location>
        <begin position="1640"/>
        <end position="1654"/>
    </location>
</feature>
<feature type="compositionally biased region" description="Gly residues" evidence="1">
    <location>
        <begin position="7"/>
        <end position="17"/>
    </location>
</feature>
<dbReference type="Proteomes" id="UP000073492">
    <property type="component" value="Unassembled WGS sequence"/>
</dbReference>
<dbReference type="InterPro" id="IPR005062">
    <property type="entry name" value="SAC3/GANP/THP3_conserved"/>
</dbReference>
<dbReference type="GO" id="GO:0005737">
    <property type="term" value="C:cytoplasm"/>
    <property type="evidence" value="ECO:0007669"/>
    <property type="project" value="TreeGrafter"/>
</dbReference>
<evidence type="ECO:0000313" key="4">
    <source>
        <dbReference type="Proteomes" id="UP000073492"/>
    </source>
</evidence>
<evidence type="ECO:0000259" key="2">
    <source>
        <dbReference type="Pfam" id="PF03399"/>
    </source>
</evidence>
<sequence length="1745" mass="189279">MSSLGGTTRGRGRGGGLNRNTTTNGAPTGPSRGREGRGGTNARQPARGLFGQLTRGGAGRGARDNGATPQSPGAVNFVGPLTVKNLEQRRTALREAREKEKKNAIRHGLMNDPDKSIKLSEAITMVATCQHMCPQFERVDRAYKNDIADMEKNPDSSIYGDGEIHMDEDRMVKSFKRSAAGDELPIPSDLRTPQTLRRTLDYLINDILGDNMSTDHLGKVHGFLWDRTRAIRKDFSVQQLTKIDDVKIAIHCFERIARLHITYLHVLAVPGSVEKYSYSHQQEIEQLDKTLLSLMQYYDDTRGRLSCENEAEFRAYCVIFQLQDPSTPDLEDRVQNWPRHIAGDSRVQEALKIFAAACNTSDLQGPFPSGKTAQVIARQDWARFWDLIASNAVSYLMACVAEVYFNYVREMALKAIVGGSGGKPGNENTSWSLDSVWDIFKFDTEEQLDHFCSLFGMCLKTKDDGTQYLSFKSRIQPQRSGDVYQQKSKLVEDKRQGRSLPAVIDGLSIKAAKDTGKVVDDEEEDVGEEEMEDAVSAGECEEESDEDTLFVSQQKKVKWEKQGLGNGTAAPVAAPGLLFGQSPASSSTSKSPFAQPAGGLSVFGKPSSTASPFAPKPAGTPQSTATNESGRVPGALGTQVGATFIMPTDTTHVLPSPAATPTTTPATQGLGITKPTTTSDARNTPAGLFSGLGQTASGPSLFSQKSETPTFSPKTSAASTGLFPSVAPAASAPKRERASIPSAQGTFNFGAFENGTAKSPPEQSAKPVVPSFNFGQVVGGSSSTETNAKSQTQPQAQPHNSSPFTTSPPSQSAPEPSAPSFNPGSISPSRRQSINAGQDTRPKRPSPLKESFTAETSDQVARPAATKSPPRQAGPPARTQSAAAELDAIVTSLANELTFDPTAGFLKQYVDYAVRSIVTKVQEEVYFERINQEAEDYRNFSLSLKYFKKWRAAARARYLRRRGNESRARRRERLTKHLVEQGELDPSALEHSARSSRASSRRPPARLQQPSQAEKVDAMFRSTNGGSRFQPQATAGSKRPAASLDGELMPPPSVPVHKRAKSSSHVDNHGRIAKPAPTSQPNADLLQRSSFLGYSAADRGETMPSTTKSNYFRLKAMGLGYQSQASIAHGTKRQRSESLDAASAKLDVSRARLGSSSLRSSTSDRPLHTSLTRASPSASVRSKTNDDDEALFARLRAAREGLKEGADFMKSEIDEDFRRSRSASRSDHDSPSMERARSEARMRASLGASEFGALTVSHRDVPAYRLRESRFVPREHYGRAIERANEIRASRSQAGSRPGSRTEERPSDIIQSSEPEAAAPFQENSQAASKLPEPTPNGHRDFIEFFGSTAKPALPVQAPSSGIGLGFGPQMTSPAAPAEAQPQQTQETAARDPFSQTSSFASANTSSQNPFLQVKAPAFGAPINASINPFSQQAKPTFGSFGTNPIAQNSGFAAPAKQPTFSLASAQSAETRDHTIQPEQIPDALSTSFGHQERKRSSPFAPTTNGSPTPPPTNSYMQSQATSAAISLLSDDEDEIVETSGSNLPNGQMEFFNQLENASASNVDEVEPVPAQVATSSFEYVPTPASRNAYANQFAALADYHEEEGAADEEEQDEDANQQYAEDDDDDEQQPDSYQHGDVLDEDSFEDEESDDGLEMPNGGYNKAHYDEYSGEEELEGEEGDIEDYSEDGYDDEEEEDDGQEPLYANNHFSRANYRAMPKQQAPPVNPALQAVGNNNDEPIELDSD</sequence>
<feature type="compositionally biased region" description="Polar residues" evidence="1">
    <location>
        <begin position="1021"/>
        <end position="1035"/>
    </location>
</feature>
<feature type="compositionally biased region" description="Low complexity" evidence="1">
    <location>
        <begin position="1151"/>
        <end position="1164"/>
    </location>
</feature>
<comment type="caution">
    <text evidence="3">The sequence shown here is derived from an EMBL/GenBank/DDBJ whole genome shotgun (WGS) entry which is preliminary data.</text>
</comment>
<feature type="compositionally biased region" description="Low complexity" evidence="1">
    <location>
        <begin position="1374"/>
        <end position="1388"/>
    </location>
</feature>
<feature type="compositionally biased region" description="Polar residues" evidence="1">
    <location>
        <begin position="692"/>
        <end position="719"/>
    </location>
</feature>
<feature type="compositionally biased region" description="Acidic residues" evidence="1">
    <location>
        <begin position="1669"/>
        <end position="1700"/>
    </location>
</feature>
<dbReference type="EMBL" id="LFZO01000018">
    <property type="protein sequence ID" value="KXT17576.1"/>
    <property type="molecule type" value="Genomic_DNA"/>
</dbReference>
<feature type="region of interest" description="Disordered" evidence="1">
    <location>
        <begin position="582"/>
        <end position="636"/>
    </location>
</feature>
<feature type="region of interest" description="Disordered" evidence="1">
    <location>
        <begin position="1150"/>
        <end position="1186"/>
    </location>
</feature>
<proteinExistence type="predicted"/>
<feature type="compositionally biased region" description="Low complexity" evidence="1">
    <location>
        <begin position="657"/>
        <end position="667"/>
    </location>
</feature>
<feature type="region of interest" description="Disordered" evidence="1">
    <location>
        <begin position="515"/>
        <end position="551"/>
    </location>
</feature>
<feature type="compositionally biased region" description="Low complexity" evidence="1">
    <location>
        <begin position="582"/>
        <end position="591"/>
    </location>
</feature>
<organism evidence="3 4">
    <name type="scientific">Pseudocercospora musae</name>
    <dbReference type="NCBI Taxonomy" id="113226"/>
    <lineage>
        <taxon>Eukaryota</taxon>
        <taxon>Fungi</taxon>
        <taxon>Dikarya</taxon>
        <taxon>Ascomycota</taxon>
        <taxon>Pezizomycotina</taxon>
        <taxon>Dothideomycetes</taxon>
        <taxon>Dothideomycetidae</taxon>
        <taxon>Mycosphaerellales</taxon>
        <taxon>Mycosphaerellaceae</taxon>
        <taxon>Pseudocercospora</taxon>
    </lineage>
</organism>
<dbReference type="InterPro" id="IPR045107">
    <property type="entry name" value="SAC3/GANP/THP3"/>
</dbReference>
<feature type="compositionally biased region" description="Polar residues" evidence="1">
    <location>
        <begin position="779"/>
        <end position="797"/>
    </location>
</feature>
<reference evidence="3 4" key="1">
    <citation type="submission" date="2015-07" db="EMBL/GenBank/DDBJ databases">
        <title>Comparative genomics of the Sigatoka disease complex on banana suggests a link between parallel evolutionary changes in Pseudocercospora fijiensis and Pseudocercospora eumusae and increased virulence on the banana host.</title>
        <authorList>
            <person name="Chang T.-C."/>
            <person name="Salvucci A."/>
            <person name="Crous P.W."/>
            <person name="Stergiopoulos I."/>
        </authorList>
    </citation>
    <scope>NUCLEOTIDE SEQUENCE [LARGE SCALE GENOMIC DNA]</scope>
    <source>
        <strain evidence="3 4">CBS 116634</strain>
    </source>
</reference>
<feature type="region of interest" description="Disordered" evidence="1">
    <location>
        <begin position="1216"/>
        <end position="1241"/>
    </location>
</feature>
<feature type="compositionally biased region" description="Low complexity" evidence="1">
    <location>
        <begin position="798"/>
        <end position="820"/>
    </location>
</feature>
<feature type="region of interest" description="Disordered" evidence="1">
    <location>
        <begin position="649"/>
        <end position="882"/>
    </location>
</feature>
<evidence type="ECO:0000313" key="3">
    <source>
        <dbReference type="EMBL" id="KXT17576.1"/>
    </source>
</evidence>
<dbReference type="PANTHER" id="PTHR12436">
    <property type="entry name" value="80 KDA MCM3-ASSOCIATED PROTEIN"/>
    <property type="match status" value="1"/>
</dbReference>
<dbReference type="OrthoDB" id="264795at2759"/>
<name>A0A139ISP2_9PEZI</name>
<gene>
    <name evidence="3" type="ORF">AC579_6193</name>
</gene>
<dbReference type="STRING" id="113226.A0A139ISP2"/>
<feature type="domain" description="SAC3/GANP/THP3 conserved" evidence="2">
    <location>
        <begin position="132"/>
        <end position="457"/>
    </location>
</feature>
<feature type="compositionally biased region" description="Polar residues" evidence="1">
    <location>
        <begin position="822"/>
        <end position="838"/>
    </location>
</feature>
<feature type="region of interest" description="Disordered" evidence="1">
    <location>
        <begin position="1596"/>
        <end position="1745"/>
    </location>
</feature>
<protein>
    <recommendedName>
        <fullName evidence="2">SAC3/GANP/THP3 conserved domain-containing protein</fullName>
    </recommendedName>
</protein>